<reference evidence="9 10" key="1">
    <citation type="submission" date="2024-02" db="EMBL/GenBank/DDBJ databases">
        <title>Discinaceae phylogenomics.</title>
        <authorList>
            <person name="Dirks A.C."/>
            <person name="James T.Y."/>
        </authorList>
    </citation>
    <scope>NUCLEOTIDE SEQUENCE [LARGE SCALE GENOMIC DNA]</scope>
    <source>
        <strain evidence="9 10">ACD0624</strain>
    </source>
</reference>
<evidence type="ECO:0000259" key="8">
    <source>
        <dbReference type="Pfam" id="PF12867"/>
    </source>
</evidence>
<evidence type="ECO:0000256" key="2">
    <source>
        <dbReference type="ARBA" id="ARBA00022679"/>
    </source>
</evidence>
<evidence type="ECO:0000256" key="1">
    <source>
        <dbReference type="ARBA" id="ARBA00022603"/>
    </source>
</evidence>
<name>A0ABR3GIT7_9PEZI</name>
<dbReference type="InterPro" id="IPR029063">
    <property type="entry name" value="SAM-dependent_MTases_sf"/>
</dbReference>
<feature type="domain" description="DinB-like" evidence="8">
    <location>
        <begin position="365"/>
        <end position="502"/>
    </location>
</feature>
<accession>A0ABR3GIT7</accession>
<evidence type="ECO:0000313" key="9">
    <source>
        <dbReference type="EMBL" id="KAL0635849.1"/>
    </source>
</evidence>
<dbReference type="InterPro" id="IPR016187">
    <property type="entry name" value="CTDL_fold"/>
</dbReference>
<dbReference type="Pfam" id="PF10017">
    <property type="entry name" value="Methyltransf_33"/>
    <property type="match status" value="1"/>
</dbReference>
<evidence type="ECO:0000256" key="3">
    <source>
        <dbReference type="ARBA" id="ARBA00023002"/>
    </source>
</evidence>
<evidence type="ECO:0000256" key="5">
    <source>
        <dbReference type="ARBA" id="ARBA00037882"/>
    </source>
</evidence>
<keyword evidence="3" id="KW-0560">Oxidoreductase</keyword>
<comment type="pathway">
    <text evidence="5">Amino-acid biosynthesis; ergothioneine biosynthesis.</text>
</comment>
<dbReference type="EMBL" id="JBBBZM010000061">
    <property type="protein sequence ID" value="KAL0635849.1"/>
    <property type="molecule type" value="Genomic_DNA"/>
</dbReference>
<organism evidence="9 10">
    <name type="scientific">Discina gigas</name>
    <dbReference type="NCBI Taxonomy" id="1032678"/>
    <lineage>
        <taxon>Eukaryota</taxon>
        <taxon>Fungi</taxon>
        <taxon>Dikarya</taxon>
        <taxon>Ascomycota</taxon>
        <taxon>Pezizomycotina</taxon>
        <taxon>Pezizomycetes</taxon>
        <taxon>Pezizales</taxon>
        <taxon>Discinaceae</taxon>
        <taxon>Discina</taxon>
    </lineage>
</organism>
<dbReference type="Gene3D" id="3.40.50.150">
    <property type="entry name" value="Vaccinia Virus protein VP39"/>
    <property type="match status" value="1"/>
</dbReference>
<evidence type="ECO:0000259" key="7">
    <source>
        <dbReference type="Pfam" id="PF10017"/>
    </source>
</evidence>
<proteinExistence type="predicted"/>
<dbReference type="Proteomes" id="UP001447188">
    <property type="component" value="Unassembled WGS sequence"/>
</dbReference>
<comment type="caution">
    <text evidence="9">The sequence shown here is derived from an EMBL/GenBank/DDBJ whole genome shotgun (WGS) entry which is preliminary data.</text>
</comment>
<feature type="domain" description="Histidine-specific methyltransferase SAM-dependent" evidence="7">
    <location>
        <begin position="27"/>
        <end position="335"/>
    </location>
</feature>
<dbReference type="InterPro" id="IPR051128">
    <property type="entry name" value="EgtD_Methyltrsf_superfamily"/>
</dbReference>
<dbReference type="InterPro" id="IPR017805">
    <property type="entry name" value="SAM_MeTrfase_EasF-type_put"/>
</dbReference>
<evidence type="ECO:0000256" key="4">
    <source>
        <dbReference type="ARBA" id="ARBA00023004"/>
    </source>
</evidence>
<dbReference type="SUPFAM" id="SSF56436">
    <property type="entry name" value="C-type lectin-like"/>
    <property type="match status" value="1"/>
</dbReference>
<evidence type="ECO:0000313" key="10">
    <source>
        <dbReference type="Proteomes" id="UP001447188"/>
    </source>
</evidence>
<dbReference type="PANTHER" id="PTHR43397">
    <property type="entry name" value="ERGOTHIONEINE BIOSYNTHESIS PROTEIN 1"/>
    <property type="match status" value="1"/>
</dbReference>
<dbReference type="Pfam" id="PF12867">
    <property type="entry name" value="DinB_2"/>
    <property type="match status" value="1"/>
</dbReference>
<dbReference type="InterPro" id="IPR042095">
    <property type="entry name" value="SUMF_sf"/>
</dbReference>
<dbReference type="InterPro" id="IPR024775">
    <property type="entry name" value="DinB-like"/>
</dbReference>
<dbReference type="InterPro" id="IPR005532">
    <property type="entry name" value="SUMF_dom"/>
</dbReference>
<keyword evidence="1" id="KW-0489">Methyltransferase</keyword>
<sequence>MGSITGTHEVEIIDIRIAKTGFESALRDDILSGLHGAPGLKTLPTLLLYNEPGLKIFEDITYLEEYYLTNTEIGILTQYADSIAERIEDGGIIVELGSGNLRKVEILLDALDRLGKRITYYALDLDRTELMRTLLAVPKGRFQNIRCVGLHGTYDDGRAWLQKSTAASRCVLWLGSSAGNFSLEGVAAFLRTWAAEALREGSRDSMLVGLDGCKDGEKVLLAYNDPQGLTRDFILNGLWNANAVLGAPHFVPGEWGYVGEWNAEEGRHQAYYEALRDIVFTGELAGATVAKGERINVEYSYKFDASESRMLWSQSGLMEGAQWGNSDGDYFLHMLYKPAFFFPLGPPSTYAPEPAPTLPEWRELWAAWDAVTLGMIPRHTLLSQPIDLRNPCIFYLGHIPTFLDMHIARATGTALTAPSESYLDIFQRGIDPDVDDPQQCHAHSSTPDVWPPLDDIVRYAGAVRARVAALYNPAGSVAHTPLPLQRALWLAFEHEAMHLETLLYMLLQSSSALPPPGVTAPDFTADHTTTTSTTTTTSWVEIPALQVTIGTDEPRYFGWDNEKPSRTAVIAPFKISPHPITNAEYARFIYATSGALPASWITASTPCAGPSLDDFLAAHCVKTLFGPVPLTLAGDWPVMASYDELAGCAEWAGGRIPSAEEMHAVYTYVESIEAAEKTLAKRIDAVNGHLVNNGVCESPPSAAAFADLRGRNVGFKNWHPTSVRGGGYTALGRGAAGGAWEWTSTVLTRHKGFSPEPAYPEYTTDFFDGKHNIVLGGSWATHPRIAGRRSFVNWYQRGYRYAWATARIVAVEKTT</sequence>
<dbReference type="Gene3D" id="3.90.1580.10">
    <property type="entry name" value="paralog of FGE (formylglycine-generating enzyme)"/>
    <property type="match status" value="1"/>
</dbReference>
<keyword evidence="2" id="KW-0808">Transferase</keyword>
<dbReference type="PANTHER" id="PTHR43397:SF1">
    <property type="entry name" value="ERGOTHIONEINE BIOSYNTHESIS PROTEIN 1"/>
    <property type="match status" value="1"/>
</dbReference>
<gene>
    <name evidence="9" type="ORF">Q9L58_005190</name>
</gene>
<dbReference type="InterPro" id="IPR019257">
    <property type="entry name" value="MeTrfase_dom"/>
</dbReference>
<keyword evidence="10" id="KW-1185">Reference proteome</keyword>
<feature type="domain" description="Sulfatase-modifying factor enzyme-like" evidence="6">
    <location>
        <begin position="536"/>
        <end position="809"/>
    </location>
</feature>
<evidence type="ECO:0000259" key="6">
    <source>
        <dbReference type="Pfam" id="PF03781"/>
    </source>
</evidence>
<dbReference type="NCBIfam" id="TIGR03439">
    <property type="entry name" value="methyl_EasF"/>
    <property type="match status" value="1"/>
</dbReference>
<keyword evidence="4" id="KW-0408">Iron</keyword>
<dbReference type="Pfam" id="PF03781">
    <property type="entry name" value="FGE-sulfatase"/>
    <property type="match status" value="1"/>
</dbReference>
<protein>
    <submittedName>
        <fullName evidence="9">Uncharacterized protein</fullName>
    </submittedName>
</protein>